<evidence type="ECO:0000313" key="2">
    <source>
        <dbReference type="EMBL" id="KAK1654481.1"/>
    </source>
</evidence>
<reference evidence="2" key="1">
    <citation type="submission" date="2021-06" db="EMBL/GenBank/DDBJ databases">
        <title>Comparative genomics, transcriptomics and evolutionary studies reveal genomic signatures of adaptation to plant cell wall in hemibiotrophic fungi.</title>
        <authorList>
            <consortium name="DOE Joint Genome Institute"/>
            <person name="Baroncelli R."/>
            <person name="Diaz J.F."/>
            <person name="Benocci T."/>
            <person name="Peng M."/>
            <person name="Battaglia E."/>
            <person name="Haridas S."/>
            <person name="Andreopoulos W."/>
            <person name="Labutti K."/>
            <person name="Pangilinan J."/>
            <person name="Floch G.L."/>
            <person name="Makela M.R."/>
            <person name="Henrissat B."/>
            <person name="Grigoriev I.V."/>
            <person name="Crouch J.A."/>
            <person name="De Vries R.P."/>
            <person name="Sukno S.A."/>
            <person name="Thon M.R."/>
        </authorList>
    </citation>
    <scope>NUCLEOTIDE SEQUENCE</scope>
    <source>
        <strain evidence="2">CBS 102054</strain>
    </source>
</reference>
<evidence type="ECO:0000256" key="1">
    <source>
        <dbReference type="SAM" id="SignalP"/>
    </source>
</evidence>
<feature type="signal peptide" evidence="1">
    <location>
        <begin position="1"/>
        <end position="20"/>
    </location>
</feature>
<sequence length="109" mass="11917">MQRALLVAFLQLLSVRSLSATKKVLNLELSVCLLMITESSSVRLQFGCTAQQLVIKGMGSRAHSAFVGVGKIPSNPARQTAYAACLRQRPMSHTHLTWEKSEGQGQSYP</sequence>
<name>A0AAJ0EJV6_9PEZI</name>
<accession>A0AAJ0EJV6</accession>
<dbReference type="EMBL" id="JAHMHQ010000002">
    <property type="protein sequence ID" value="KAK1654481.1"/>
    <property type="molecule type" value="Genomic_DNA"/>
</dbReference>
<protein>
    <recommendedName>
        <fullName evidence="4">Secreted protein</fullName>
    </recommendedName>
</protein>
<keyword evidence="1" id="KW-0732">Signal</keyword>
<evidence type="ECO:0000313" key="3">
    <source>
        <dbReference type="Proteomes" id="UP001243989"/>
    </source>
</evidence>
<dbReference type="GeneID" id="85474343"/>
<comment type="caution">
    <text evidence="2">The sequence shown here is derived from an EMBL/GenBank/DDBJ whole genome shotgun (WGS) entry which is preliminary data.</text>
</comment>
<gene>
    <name evidence="2" type="ORF">BDP81DRAFT_415817</name>
</gene>
<feature type="chain" id="PRO_5042562927" description="Secreted protein" evidence="1">
    <location>
        <begin position="21"/>
        <end position="109"/>
    </location>
</feature>
<dbReference type="Proteomes" id="UP001243989">
    <property type="component" value="Unassembled WGS sequence"/>
</dbReference>
<organism evidence="2 3">
    <name type="scientific">Colletotrichum phormii</name>
    <dbReference type="NCBI Taxonomy" id="359342"/>
    <lineage>
        <taxon>Eukaryota</taxon>
        <taxon>Fungi</taxon>
        <taxon>Dikarya</taxon>
        <taxon>Ascomycota</taxon>
        <taxon>Pezizomycotina</taxon>
        <taxon>Sordariomycetes</taxon>
        <taxon>Hypocreomycetidae</taxon>
        <taxon>Glomerellales</taxon>
        <taxon>Glomerellaceae</taxon>
        <taxon>Colletotrichum</taxon>
        <taxon>Colletotrichum acutatum species complex</taxon>
    </lineage>
</organism>
<dbReference type="AlphaFoldDB" id="A0AAJ0EJV6"/>
<proteinExistence type="predicted"/>
<keyword evidence="3" id="KW-1185">Reference proteome</keyword>
<dbReference type="RefSeq" id="XP_060450525.1">
    <property type="nucleotide sequence ID" value="XM_060589481.1"/>
</dbReference>
<evidence type="ECO:0008006" key="4">
    <source>
        <dbReference type="Google" id="ProtNLM"/>
    </source>
</evidence>